<dbReference type="PANTHER" id="PTHR43327">
    <property type="entry name" value="STOMATIN-LIKE PROTEIN 2, MITOCHONDRIAL"/>
    <property type="match status" value="1"/>
</dbReference>
<dbReference type="SMART" id="SM00244">
    <property type="entry name" value="PHB"/>
    <property type="match status" value="1"/>
</dbReference>
<evidence type="ECO:0000313" key="5">
    <source>
        <dbReference type="EMBL" id="SDK46658.1"/>
    </source>
</evidence>
<keyword evidence="3" id="KW-0472">Membrane</keyword>
<gene>
    <name evidence="5" type="ORF">SAMN04487820_108115</name>
</gene>
<evidence type="ECO:0000313" key="6">
    <source>
        <dbReference type="Proteomes" id="UP000199213"/>
    </source>
</evidence>
<dbReference type="Pfam" id="PF01145">
    <property type="entry name" value="Band_7"/>
    <property type="match status" value="1"/>
</dbReference>
<dbReference type="SUPFAM" id="SSF117892">
    <property type="entry name" value="Band 7/SPFH domain"/>
    <property type="match status" value="1"/>
</dbReference>
<feature type="domain" description="Band 7" evidence="4">
    <location>
        <begin position="90"/>
        <end position="252"/>
    </location>
</feature>
<sequence>MSTQQRGFSKITDVVAPWSKVRELIRGGDEGRLVPVVIPKDGRSVGWLALLFVALYLAGTAVFSGGLVAVATGSAAAVALVLAAIALWRASIVEIEQGTTGIRSRYGAFTGTLSPGRHYLWWPWDKVEFVVDTTTEIPYNAPVAACPTSEDVPLKAIEFFLKFRIDNPIDFVRTIGAGNFDVVLSSAVQDAIRQRGRQVHTEEAYELRGSDVEDMQATLNRQLNKYGVSILGANIPDVQLPDQYQQHLATRERVAKELSAYEREWELTRKRRIDNLLMEIERAKKTRDAKLVEVKAARNQARRDVARQLEEQETEAQRAQWEIEARGRATLTEAQNEAKSRQRLGQSYRDNRAVLHYELARRRLEVGARLAERAPRPVVVRGGGGEQSGLSTLLLSQLLPKLTSEAFTNGYSHQGSGSESGRGESYADEAMRALGTANGIADSLLGEDGSGHQ</sequence>
<keyword evidence="6" id="KW-1185">Reference proteome</keyword>
<organism evidence="5 6">
    <name type="scientific">Actinopolyspora mzabensis</name>
    <dbReference type="NCBI Taxonomy" id="995066"/>
    <lineage>
        <taxon>Bacteria</taxon>
        <taxon>Bacillati</taxon>
        <taxon>Actinomycetota</taxon>
        <taxon>Actinomycetes</taxon>
        <taxon>Actinopolysporales</taxon>
        <taxon>Actinopolysporaceae</taxon>
        <taxon>Actinopolyspora</taxon>
    </lineage>
</organism>
<dbReference type="InterPro" id="IPR050710">
    <property type="entry name" value="Band7/mec-2_domain"/>
</dbReference>
<feature type="transmembrane region" description="Helical" evidence="3">
    <location>
        <begin position="45"/>
        <end position="63"/>
    </location>
</feature>
<feature type="coiled-coil region" evidence="1">
    <location>
        <begin position="244"/>
        <end position="322"/>
    </location>
</feature>
<keyword evidence="5" id="KW-0378">Hydrolase</keyword>
<dbReference type="GO" id="GO:0008233">
    <property type="term" value="F:peptidase activity"/>
    <property type="evidence" value="ECO:0007669"/>
    <property type="project" value="UniProtKB-KW"/>
</dbReference>
<feature type="region of interest" description="Disordered" evidence="2">
    <location>
        <begin position="409"/>
        <end position="429"/>
    </location>
</feature>
<reference evidence="6" key="1">
    <citation type="submission" date="2016-10" db="EMBL/GenBank/DDBJ databases">
        <authorList>
            <person name="Varghese N."/>
            <person name="Submissions S."/>
        </authorList>
    </citation>
    <scope>NUCLEOTIDE SEQUENCE [LARGE SCALE GENOMIC DNA]</scope>
    <source>
        <strain evidence="6">DSM 45460</strain>
    </source>
</reference>
<name>A0A1G9C4S3_ACTMZ</name>
<dbReference type="AlphaFoldDB" id="A0A1G9C4S3"/>
<dbReference type="PANTHER" id="PTHR43327:SF10">
    <property type="entry name" value="STOMATIN-LIKE PROTEIN 2, MITOCHONDRIAL"/>
    <property type="match status" value="1"/>
</dbReference>
<feature type="transmembrane region" description="Helical" evidence="3">
    <location>
        <begin position="69"/>
        <end position="88"/>
    </location>
</feature>
<keyword evidence="1" id="KW-0175">Coiled coil</keyword>
<dbReference type="InterPro" id="IPR036013">
    <property type="entry name" value="Band_7/SPFH_dom_sf"/>
</dbReference>
<evidence type="ECO:0000256" key="2">
    <source>
        <dbReference type="SAM" id="MobiDB-lite"/>
    </source>
</evidence>
<dbReference type="EMBL" id="FNFM01000008">
    <property type="protein sequence ID" value="SDK46658.1"/>
    <property type="molecule type" value="Genomic_DNA"/>
</dbReference>
<dbReference type="InterPro" id="IPR001107">
    <property type="entry name" value="Band_7"/>
</dbReference>
<evidence type="ECO:0000256" key="1">
    <source>
        <dbReference type="SAM" id="Coils"/>
    </source>
</evidence>
<protein>
    <submittedName>
        <fullName evidence="5">Regulator of protease activity HflC, stomatin/prohibitin superfamily</fullName>
    </submittedName>
</protein>
<dbReference type="RefSeq" id="WP_092628948.1">
    <property type="nucleotide sequence ID" value="NZ_FNFM01000008.1"/>
</dbReference>
<dbReference type="GO" id="GO:0006508">
    <property type="term" value="P:proteolysis"/>
    <property type="evidence" value="ECO:0007669"/>
    <property type="project" value="UniProtKB-KW"/>
</dbReference>
<keyword evidence="3" id="KW-0812">Transmembrane</keyword>
<keyword evidence="5" id="KW-0645">Protease</keyword>
<evidence type="ECO:0000259" key="4">
    <source>
        <dbReference type="SMART" id="SM00244"/>
    </source>
</evidence>
<proteinExistence type="predicted"/>
<dbReference type="Gene3D" id="3.30.479.30">
    <property type="entry name" value="Band 7 domain"/>
    <property type="match status" value="1"/>
</dbReference>
<evidence type="ECO:0000256" key="3">
    <source>
        <dbReference type="SAM" id="Phobius"/>
    </source>
</evidence>
<dbReference type="Proteomes" id="UP000199213">
    <property type="component" value="Unassembled WGS sequence"/>
</dbReference>
<keyword evidence="3" id="KW-1133">Transmembrane helix</keyword>
<dbReference type="OrthoDB" id="141827at2"/>
<accession>A0A1G9C4S3</accession>